<gene>
    <name evidence="2" type="ORF">COB20_02910</name>
</gene>
<dbReference type="NCBIfam" id="NF041384">
    <property type="entry name" value="YHS_seleno_dom"/>
    <property type="match status" value="1"/>
</dbReference>
<comment type="caution">
    <text evidence="2">The sequence shown here is derived from an EMBL/GenBank/DDBJ whole genome shotgun (WGS) entry which is preliminary data.</text>
</comment>
<evidence type="ECO:0000256" key="1">
    <source>
        <dbReference type="SAM" id="SignalP"/>
    </source>
</evidence>
<accession>A0A2A4XDN6</accession>
<evidence type="ECO:0000313" key="3">
    <source>
        <dbReference type="Proteomes" id="UP000218767"/>
    </source>
</evidence>
<dbReference type="Proteomes" id="UP000218767">
    <property type="component" value="Unassembled WGS sequence"/>
</dbReference>
<keyword evidence="1" id="KW-0732">Signal</keyword>
<protein>
    <submittedName>
        <fullName evidence="2">YHS domain protein</fullName>
    </submittedName>
</protein>
<dbReference type="EMBL" id="NVUL01000009">
    <property type="protein sequence ID" value="PCI80596.1"/>
    <property type="molecule type" value="Genomic_DNA"/>
</dbReference>
<feature type="signal peptide" evidence="1">
    <location>
        <begin position="1"/>
        <end position="19"/>
    </location>
</feature>
<feature type="chain" id="PRO_5012178671" evidence="1">
    <location>
        <begin position="20"/>
        <end position="146"/>
    </location>
</feature>
<name>A0A2A4XDN6_9GAMM</name>
<proteinExistence type="predicted"/>
<evidence type="ECO:0000313" key="2">
    <source>
        <dbReference type="EMBL" id="PCI80596.1"/>
    </source>
</evidence>
<dbReference type="AlphaFoldDB" id="A0A2A4XDN6"/>
<organism evidence="2 3">
    <name type="scientific">SAR86 cluster bacterium</name>
    <dbReference type="NCBI Taxonomy" id="2030880"/>
    <lineage>
        <taxon>Bacteria</taxon>
        <taxon>Pseudomonadati</taxon>
        <taxon>Pseudomonadota</taxon>
        <taxon>Gammaproteobacteria</taxon>
        <taxon>SAR86 cluster</taxon>
    </lineage>
</organism>
<sequence>MKQLLLTLIFLTASGSALALEEINTTYFGNLAIEGYDAVAFFTEQRAIEGSREHEMNWKDANWRFSSAANLAAFQADPERYAPQYGGYCAWAVSQNDTASIDPEQFTVHAGKLYLNYNKKISTRWKADKDAFINDADRYWPQLLQN</sequence>
<reference evidence="3" key="1">
    <citation type="submission" date="2017-08" db="EMBL/GenBank/DDBJ databases">
        <title>A dynamic microbial community with high functional redundancy inhabits the cold, oxic subseafloor aquifer.</title>
        <authorList>
            <person name="Tully B.J."/>
            <person name="Wheat C.G."/>
            <person name="Glazer B.T."/>
            <person name="Huber J.A."/>
        </authorList>
    </citation>
    <scope>NUCLEOTIDE SEQUENCE [LARGE SCALE GENOMIC DNA]</scope>
</reference>